<feature type="transmembrane region" description="Helical" evidence="1">
    <location>
        <begin position="12"/>
        <end position="33"/>
    </location>
</feature>
<keyword evidence="1" id="KW-1133">Transmembrane helix</keyword>
<feature type="transmembrane region" description="Helical" evidence="1">
    <location>
        <begin position="45"/>
        <end position="64"/>
    </location>
</feature>
<dbReference type="EMBL" id="PSWU01000004">
    <property type="protein sequence ID" value="PPI16183.1"/>
    <property type="molecule type" value="Genomic_DNA"/>
</dbReference>
<evidence type="ECO:0008006" key="4">
    <source>
        <dbReference type="Google" id="ProtNLM"/>
    </source>
</evidence>
<keyword evidence="1" id="KW-0812">Transmembrane</keyword>
<sequence>MTAVTTTPERQLGSVFLLALGAAACFGLGGPFVKPLLAAGWTPSAAVLWRVGGAALILAVPAALSLRGRWHVLRRNVGTVVLYGIFAVIAAQLCFTVRSSTCLWELLC</sequence>
<evidence type="ECO:0000313" key="3">
    <source>
        <dbReference type="Proteomes" id="UP000237966"/>
    </source>
</evidence>
<comment type="caution">
    <text evidence="2">The sequence shown here is derived from an EMBL/GenBank/DDBJ whole genome shotgun (WGS) entry which is preliminary data.</text>
</comment>
<dbReference type="Proteomes" id="UP000237966">
    <property type="component" value="Unassembled WGS sequence"/>
</dbReference>
<accession>A0A2S5Y8F7</accession>
<dbReference type="RefSeq" id="WP_051210358.1">
    <property type="nucleotide sequence ID" value="NZ_CP037977.1"/>
</dbReference>
<evidence type="ECO:0000256" key="1">
    <source>
        <dbReference type="SAM" id="Phobius"/>
    </source>
</evidence>
<name>A0A2S5Y8F7_9MICO</name>
<gene>
    <name evidence="2" type="ORF">C5C51_01885</name>
</gene>
<organism evidence="2 3">
    <name type="scientific">Rathayibacter toxicus</name>
    <dbReference type="NCBI Taxonomy" id="145458"/>
    <lineage>
        <taxon>Bacteria</taxon>
        <taxon>Bacillati</taxon>
        <taxon>Actinomycetota</taxon>
        <taxon>Actinomycetes</taxon>
        <taxon>Micrococcales</taxon>
        <taxon>Microbacteriaceae</taxon>
        <taxon>Rathayibacter</taxon>
    </lineage>
</organism>
<protein>
    <recommendedName>
        <fullName evidence="4">EamA domain-containing protein</fullName>
    </recommendedName>
</protein>
<reference evidence="2 3" key="1">
    <citation type="submission" date="2018-02" db="EMBL/GenBank/DDBJ databases">
        <title>Bacteriophage NCPPB3778 and a type I-E CRISPR drive the evolution of the US Biological Select Agent, Rathayibacter toxicus.</title>
        <authorList>
            <person name="Davis E.W.II."/>
            <person name="Tabima J.F."/>
            <person name="Weisberg A.J."/>
            <person name="Lopes L.D."/>
            <person name="Wiseman M.S."/>
            <person name="Wiseman M.S."/>
            <person name="Pupko T."/>
            <person name="Belcher M.S."/>
            <person name="Sechler A.J."/>
            <person name="Tancos M.A."/>
            <person name="Schroeder B.K."/>
            <person name="Murray T.D."/>
            <person name="Luster D.G."/>
            <person name="Schneider W.L."/>
            <person name="Rogers E."/>
            <person name="Andreote F.D."/>
            <person name="Grunwald N.J."/>
            <person name="Putnam M.L."/>
            <person name="Chang J.H."/>
        </authorList>
    </citation>
    <scope>NUCLEOTIDE SEQUENCE [LARGE SCALE GENOMIC DNA]</scope>
    <source>
        <strain evidence="2 3">FH99</strain>
    </source>
</reference>
<feature type="transmembrane region" description="Helical" evidence="1">
    <location>
        <begin position="76"/>
        <end position="98"/>
    </location>
</feature>
<proteinExistence type="predicted"/>
<evidence type="ECO:0000313" key="2">
    <source>
        <dbReference type="EMBL" id="PPI16183.1"/>
    </source>
</evidence>
<dbReference type="OrthoDB" id="154915at2"/>
<dbReference type="AlphaFoldDB" id="A0A2S5Y8F7"/>
<keyword evidence="1" id="KW-0472">Membrane</keyword>